<dbReference type="RefSeq" id="WP_102995453.1">
    <property type="nucleotide sequence ID" value="NZ_CP025938.1"/>
</dbReference>
<dbReference type="EMBL" id="CP025938">
    <property type="protein sequence ID" value="AUS05416.1"/>
    <property type="molecule type" value="Genomic_DNA"/>
</dbReference>
<name>A0A2I7SHP5_9FLAO</name>
<dbReference type="InterPro" id="IPR025665">
    <property type="entry name" value="Beta-barrel_OMP_2"/>
</dbReference>
<feature type="signal peptide" evidence="1">
    <location>
        <begin position="1"/>
        <end position="19"/>
    </location>
</feature>
<reference evidence="4" key="1">
    <citation type="submission" date="2018-01" db="EMBL/GenBank/DDBJ databases">
        <title>Complete genome of Tamlana sp. UJ94.</title>
        <authorList>
            <person name="Jung J."/>
            <person name="Chung D."/>
            <person name="Bae S.S."/>
            <person name="Baek K."/>
        </authorList>
    </citation>
    <scope>NUCLEOTIDE SEQUENCE [LARGE SCALE GENOMIC DNA]</scope>
    <source>
        <strain evidence="4">UJ94</strain>
    </source>
</reference>
<feature type="chain" id="PRO_5014341731" description="Outer membrane protein beta-barrel domain-containing protein" evidence="1">
    <location>
        <begin position="20"/>
        <end position="230"/>
    </location>
</feature>
<evidence type="ECO:0000313" key="3">
    <source>
        <dbReference type="EMBL" id="AUS05416.1"/>
    </source>
</evidence>
<feature type="domain" description="Outer membrane protein beta-barrel" evidence="2">
    <location>
        <begin position="30"/>
        <end position="205"/>
    </location>
</feature>
<proteinExistence type="predicted"/>
<organism evidence="3 4">
    <name type="scientific">Pseudotamlana carrageenivorans</name>
    <dbReference type="NCBI Taxonomy" id="2069432"/>
    <lineage>
        <taxon>Bacteria</taxon>
        <taxon>Pseudomonadati</taxon>
        <taxon>Bacteroidota</taxon>
        <taxon>Flavobacteriia</taxon>
        <taxon>Flavobacteriales</taxon>
        <taxon>Flavobacteriaceae</taxon>
        <taxon>Pseudotamlana</taxon>
    </lineage>
</organism>
<dbReference type="KEGG" id="taj:C1A40_07990"/>
<keyword evidence="1" id="KW-0732">Signal</keyword>
<gene>
    <name evidence="3" type="ORF">C1A40_07990</name>
</gene>
<dbReference type="OrthoDB" id="959017at2"/>
<evidence type="ECO:0000259" key="2">
    <source>
        <dbReference type="Pfam" id="PF13568"/>
    </source>
</evidence>
<accession>A0A2I7SHP5</accession>
<dbReference type="Proteomes" id="UP000236592">
    <property type="component" value="Chromosome"/>
</dbReference>
<sequence length="230" mass="26234">MKYLFFTLCLLYSLCPCMAQEITSVKVDSLYKEDHFYVGITYNLIGKRPEALSQNGFSWSLSLGFIKDMPINKARNKAFGVGLGYATDSYNHNLLVSEDNSGGFIYEVINDGSSFTINKFTFHLIELPIEYRWRTSTSTESAFWRIYTGVKFGYAISNISNYQGDLGSFRYTNNSQFNNFQYGLTLSVGYNTWNLHVNYLLNPLFSDSAKLDGNAIDMSIIKMGLIFYIL</sequence>
<keyword evidence="4" id="KW-1185">Reference proteome</keyword>
<dbReference type="AlphaFoldDB" id="A0A2I7SHP5"/>
<evidence type="ECO:0000256" key="1">
    <source>
        <dbReference type="SAM" id="SignalP"/>
    </source>
</evidence>
<protein>
    <recommendedName>
        <fullName evidence="2">Outer membrane protein beta-barrel domain-containing protein</fullName>
    </recommendedName>
</protein>
<dbReference type="Pfam" id="PF13568">
    <property type="entry name" value="OMP_b-brl_2"/>
    <property type="match status" value="1"/>
</dbReference>
<evidence type="ECO:0000313" key="4">
    <source>
        <dbReference type="Proteomes" id="UP000236592"/>
    </source>
</evidence>